<gene>
    <name evidence="1" type="ORF">BRAFLDRAFT_235730</name>
</gene>
<organism>
    <name type="scientific">Branchiostoma floridae</name>
    <name type="common">Florida lancelet</name>
    <name type="synonym">Amphioxus</name>
    <dbReference type="NCBI Taxonomy" id="7739"/>
    <lineage>
        <taxon>Eukaryota</taxon>
        <taxon>Metazoa</taxon>
        <taxon>Chordata</taxon>
        <taxon>Cephalochordata</taxon>
        <taxon>Leptocardii</taxon>
        <taxon>Amphioxiformes</taxon>
        <taxon>Branchiostomatidae</taxon>
        <taxon>Branchiostoma</taxon>
    </lineage>
</organism>
<reference evidence="1" key="1">
    <citation type="journal article" date="2008" name="Nature">
        <title>The amphioxus genome and the evolution of the chordate karyotype.</title>
        <authorList>
            <consortium name="US DOE Joint Genome Institute (JGI-PGF)"/>
            <person name="Putnam N.H."/>
            <person name="Butts T."/>
            <person name="Ferrier D.E.K."/>
            <person name="Furlong R.F."/>
            <person name="Hellsten U."/>
            <person name="Kawashima T."/>
            <person name="Robinson-Rechavi M."/>
            <person name="Shoguchi E."/>
            <person name="Terry A."/>
            <person name="Yu J.-K."/>
            <person name="Benito-Gutierrez E.L."/>
            <person name="Dubchak I."/>
            <person name="Garcia-Fernandez J."/>
            <person name="Gibson-Brown J.J."/>
            <person name="Grigoriev I.V."/>
            <person name="Horton A.C."/>
            <person name="de Jong P.J."/>
            <person name="Jurka J."/>
            <person name="Kapitonov V.V."/>
            <person name="Kohara Y."/>
            <person name="Kuroki Y."/>
            <person name="Lindquist E."/>
            <person name="Lucas S."/>
            <person name="Osoegawa K."/>
            <person name="Pennacchio L.A."/>
            <person name="Salamov A.A."/>
            <person name="Satou Y."/>
            <person name="Sauka-Spengler T."/>
            <person name="Schmutz J."/>
            <person name="Shin-I T."/>
            <person name="Toyoda A."/>
            <person name="Bronner-Fraser M."/>
            <person name="Fujiyama A."/>
            <person name="Holland L.Z."/>
            <person name="Holland P.W.H."/>
            <person name="Satoh N."/>
            <person name="Rokhsar D.S."/>
        </authorList>
    </citation>
    <scope>NUCLEOTIDE SEQUENCE [LARGE SCALE GENOMIC DNA]</scope>
    <source>
        <strain evidence="1">S238N-H82</strain>
        <tissue evidence="1">Testes</tissue>
    </source>
</reference>
<evidence type="ECO:0000313" key="1">
    <source>
        <dbReference type="EMBL" id="EEN49635.1"/>
    </source>
</evidence>
<proteinExistence type="predicted"/>
<dbReference type="InParanoid" id="C3ZCY2"/>
<accession>C3ZCY2</accession>
<protein>
    <submittedName>
        <fullName evidence="1">Uncharacterized protein</fullName>
    </submittedName>
</protein>
<dbReference type="EMBL" id="GG666610">
    <property type="protein sequence ID" value="EEN49635.1"/>
    <property type="molecule type" value="Genomic_DNA"/>
</dbReference>
<feature type="non-terminal residue" evidence="1">
    <location>
        <position position="73"/>
    </location>
</feature>
<dbReference type="AlphaFoldDB" id="C3ZCY2"/>
<name>C3ZCY2_BRAFL</name>
<sequence length="73" mass="8450">MANLQRRGPAESFRGPKMKFAQVNRDGPFRALPKSFGPKKRISLYWPKWPVSGPFEEFRGPKIKFPYIDQNGP</sequence>